<dbReference type="STRING" id="443218.AS9A_0696"/>
<dbReference type="GO" id="GO:0004175">
    <property type="term" value="F:endopeptidase activity"/>
    <property type="evidence" value="ECO:0007669"/>
    <property type="project" value="UniProtKB-ARBA"/>
</dbReference>
<gene>
    <name evidence="2" type="ordered locus">AS9A_0696</name>
</gene>
<dbReference type="HOGENOM" id="CLU_088558_1_0_11"/>
<dbReference type="Pfam" id="PF02517">
    <property type="entry name" value="Rce1-like"/>
    <property type="match status" value="1"/>
</dbReference>
<dbReference type="RefSeq" id="WP_013805499.1">
    <property type="nucleotide sequence ID" value="NC_015564.1"/>
</dbReference>
<dbReference type="eggNOG" id="COG1266">
    <property type="taxonomic scope" value="Bacteria"/>
</dbReference>
<evidence type="ECO:0000313" key="3">
    <source>
        <dbReference type="Proteomes" id="UP000009235"/>
    </source>
</evidence>
<dbReference type="KEGG" id="asd:AS9A_0696"/>
<reference evidence="2 3" key="1">
    <citation type="journal article" date="2011" name="J. Bacteriol.">
        <title>Complete genome sequence of Amycolicicoccus subflavus DQS3-9A1T, an actinomycete isolated from crude oil-polluted soil.</title>
        <authorList>
            <person name="Cai M."/>
            <person name="Chen W.M."/>
            <person name="Nie Y."/>
            <person name="Chi C.Q."/>
            <person name="Wang Y.N."/>
            <person name="Tang Y.Q."/>
            <person name="Li G.Y."/>
            <person name="Wu X.L."/>
        </authorList>
    </citation>
    <scope>NUCLEOTIDE SEQUENCE [LARGE SCALE GENOMIC DNA]</scope>
    <source>
        <strain evidence="3">DSM 45089 / DQS3-9A1</strain>
    </source>
</reference>
<name>F6EKH9_HOYSD</name>
<proteinExistence type="predicted"/>
<feature type="domain" description="CAAX prenyl protease 2/Lysostaphin resistance protein A-like" evidence="1">
    <location>
        <begin position="108"/>
        <end position="207"/>
    </location>
</feature>
<dbReference type="GO" id="GO:0080120">
    <property type="term" value="P:CAAX-box protein maturation"/>
    <property type="evidence" value="ECO:0007669"/>
    <property type="project" value="UniProtKB-ARBA"/>
</dbReference>
<dbReference type="AlphaFoldDB" id="F6EKH9"/>
<protein>
    <submittedName>
        <fullName evidence="2">Abortive infection protein</fullName>
    </submittedName>
</protein>
<evidence type="ECO:0000313" key="2">
    <source>
        <dbReference type="EMBL" id="AEF39150.1"/>
    </source>
</evidence>
<evidence type="ECO:0000259" key="1">
    <source>
        <dbReference type="Pfam" id="PF02517"/>
    </source>
</evidence>
<organism evidence="2 3">
    <name type="scientific">Hoyosella subflava (strain DSM 45089 / JCM 17490 / NBRC 109087 / DQS3-9A1)</name>
    <name type="common">Amycolicicoccus subflavus</name>
    <dbReference type="NCBI Taxonomy" id="443218"/>
    <lineage>
        <taxon>Bacteria</taxon>
        <taxon>Bacillati</taxon>
        <taxon>Actinomycetota</taxon>
        <taxon>Actinomycetes</taxon>
        <taxon>Mycobacteriales</taxon>
        <taxon>Hoyosellaceae</taxon>
        <taxon>Hoyosella</taxon>
    </lineage>
</organism>
<dbReference type="OrthoDB" id="4555276at2"/>
<accession>F6EKH9</accession>
<dbReference type="InterPro" id="IPR003675">
    <property type="entry name" value="Rce1/LyrA-like_dom"/>
</dbReference>
<sequence>MRRGLPAYALSGLLLLWSNGVLPARRWSPHQRAAANVVVGVAAVGACRLMGVERAELRLEARSLPAGVRMGLVASAAPTVAYVVIGATPWLRKKVTRDVKSRREIMGWVVFHIPMGTVLCEELAFRSALSALWARALGDRDRRATSPAQLAGAITFGLWHIAPARAAGDPVVATVLFTTAAGLVFDRLAQRSGSVAAPMILHAAVNMGGALVATRRAPLRGAPPNGGLP</sequence>
<dbReference type="EMBL" id="CP002786">
    <property type="protein sequence ID" value="AEF39150.1"/>
    <property type="molecule type" value="Genomic_DNA"/>
</dbReference>
<keyword evidence="3" id="KW-1185">Reference proteome</keyword>
<dbReference type="Proteomes" id="UP000009235">
    <property type="component" value="Chromosome"/>
</dbReference>